<comment type="caution">
    <text evidence="2">The sequence shown here is derived from an EMBL/GenBank/DDBJ whole genome shotgun (WGS) entry which is preliminary data.</text>
</comment>
<evidence type="ECO:0000313" key="3">
    <source>
        <dbReference type="Proteomes" id="UP000176678"/>
    </source>
</evidence>
<name>A0A1F7VEY7_9BACT</name>
<dbReference type="Proteomes" id="UP000176678">
    <property type="component" value="Unassembled WGS sequence"/>
</dbReference>
<proteinExistence type="predicted"/>
<sequence>MSEKMPERLKKPSEYKADGANEAELEKMRTISDAELLKGGARYVIVHEAGKRERRLEVTAEQVAQVKHDRERFIVESNKLMEQRLETQAVLNEFLKEIGVESLEGIPMYSILQNLPPAEVDHLKLEGEYHSKHICCVFEVASSEDRSKILDVLYDKYPAIKSQPVFILSVDSQNFIIRGKKVDRIPYGCGRVL</sequence>
<organism evidence="2 3">
    <name type="scientific">Candidatus Uhrbacteria bacterium RIFCSPLOWO2_02_FULL_51_9</name>
    <dbReference type="NCBI Taxonomy" id="1802410"/>
    <lineage>
        <taxon>Bacteria</taxon>
        <taxon>Candidatus Uhriibacteriota</taxon>
    </lineage>
</organism>
<reference evidence="2 3" key="1">
    <citation type="journal article" date="2016" name="Nat. Commun.">
        <title>Thousands of microbial genomes shed light on interconnected biogeochemical processes in an aquifer system.</title>
        <authorList>
            <person name="Anantharaman K."/>
            <person name="Brown C.T."/>
            <person name="Hug L.A."/>
            <person name="Sharon I."/>
            <person name="Castelle C.J."/>
            <person name="Probst A.J."/>
            <person name="Thomas B.C."/>
            <person name="Singh A."/>
            <person name="Wilkins M.J."/>
            <person name="Karaoz U."/>
            <person name="Brodie E.L."/>
            <person name="Williams K.H."/>
            <person name="Hubbard S.S."/>
            <person name="Banfield J.F."/>
        </authorList>
    </citation>
    <scope>NUCLEOTIDE SEQUENCE [LARGE SCALE GENOMIC DNA]</scope>
</reference>
<evidence type="ECO:0000256" key="1">
    <source>
        <dbReference type="SAM" id="MobiDB-lite"/>
    </source>
</evidence>
<protein>
    <submittedName>
        <fullName evidence="2">Uncharacterized protein</fullName>
    </submittedName>
</protein>
<dbReference type="AlphaFoldDB" id="A0A1F7VEY7"/>
<evidence type="ECO:0000313" key="2">
    <source>
        <dbReference type="EMBL" id="OGL88574.1"/>
    </source>
</evidence>
<feature type="region of interest" description="Disordered" evidence="1">
    <location>
        <begin position="1"/>
        <end position="21"/>
    </location>
</feature>
<dbReference type="EMBL" id="MGES01000040">
    <property type="protein sequence ID" value="OGL88574.1"/>
    <property type="molecule type" value="Genomic_DNA"/>
</dbReference>
<gene>
    <name evidence="2" type="ORF">A3H75_03345</name>
</gene>
<accession>A0A1F7VEY7</accession>